<sequence length="214" mass="25722">MVIQFLEISESNRREFKAQLKIAYKNHFKKTKAFKEVFKDSYIPEISIPNDLYFDDIEKAKKQLYEDKTNGEEVYMKDFISDLQENLSFVPIIKVEKEIEYDPGHSFTVEEMNQIRKWQKAHRAKNHPEGETYQGAVGVERFEYTLLGTSLGMIKNCFCKSCKEKYEEESKPYTTITMEEFLRIKKPKYSYEEKEKKLSELREKWDYEIDFSDW</sequence>
<accession>A0A1I3I203</accession>
<reference evidence="2" key="1">
    <citation type="submission" date="2016-10" db="EMBL/GenBank/DDBJ databases">
        <authorList>
            <person name="Varghese N."/>
            <person name="Submissions S."/>
        </authorList>
    </citation>
    <scope>NUCLEOTIDE SEQUENCE [LARGE SCALE GENOMIC DNA]</scope>
    <source>
        <strain evidence="2">XBD1002</strain>
    </source>
</reference>
<dbReference type="AlphaFoldDB" id="A0A1I3I203"/>
<dbReference type="OrthoDB" id="9823057at2"/>
<organism evidence="1 2">
    <name type="scientific">Treponema bryantii</name>
    <dbReference type="NCBI Taxonomy" id="163"/>
    <lineage>
        <taxon>Bacteria</taxon>
        <taxon>Pseudomonadati</taxon>
        <taxon>Spirochaetota</taxon>
        <taxon>Spirochaetia</taxon>
        <taxon>Spirochaetales</taxon>
        <taxon>Treponemataceae</taxon>
        <taxon>Treponema</taxon>
    </lineage>
</organism>
<keyword evidence="2" id="KW-1185">Reference proteome</keyword>
<name>A0A1I3I203_9SPIR</name>
<dbReference type="EMBL" id="FORI01000001">
    <property type="protein sequence ID" value="SFI42045.1"/>
    <property type="molecule type" value="Genomic_DNA"/>
</dbReference>
<gene>
    <name evidence="1" type="ORF">SAMN04487775_101260</name>
</gene>
<evidence type="ECO:0000313" key="1">
    <source>
        <dbReference type="EMBL" id="SFI42045.1"/>
    </source>
</evidence>
<protein>
    <submittedName>
        <fullName evidence="1">Uncharacterized protein</fullName>
    </submittedName>
</protein>
<dbReference type="RefSeq" id="WP_074929871.1">
    <property type="nucleotide sequence ID" value="NZ_FORI01000001.1"/>
</dbReference>
<dbReference type="Proteomes" id="UP000182737">
    <property type="component" value="Unassembled WGS sequence"/>
</dbReference>
<proteinExistence type="predicted"/>
<evidence type="ECO:0000313" key="2">
    <source>
        <dbReference type="Proteomes" id="UP000182737"/>
    </source>
</evidence>